<evidence type="ECO:0000259" key="2">
    <source>
        <dbReference type="Pfam" id="PF00472"/>
    </source>
</evidence>
<evidence type="ECO:0000256" key="1">
    <source>
        <dbReference type="ARBA" id="ARBA00010835"/>
    </source>
</evidence>
<dbReference type="EMBL" id="UOGL01000329">
    <property type="protein sequence ID" value="VAX39392.1"/>
    <property type="molecule type" value="Genomic_DNA"/>
</dbReference>
<dbReference type="GO" id="GO:0003747">
    <property type="term" value="F:translation release factor activity"/>
    <property type="evidence" value="ECO:0007669"/>
    <property type="project" value="InterPro"/>
</dbReference>
<proteinExistence type="inferred from homology"/>
<feature type="domain" description="Prokaryotic-type class I peptide chain release factors" evidence="2">
    <location>
        <begin position="18"/>
        <end position="75"/>
    </location>
</feature>
<accession>A0A3B1DF17</accession>
<dbReference type="GO" id="GO:0009507">
    <property type="term" value="C:chloroplast"/>
    <property type="evidence" value="ECO:0007669"/>
    <property type="project" value="TreeGrafter"/>
</dbReference>
<dbReference type="InterPro" id="IPR050057">
    <property type="entry name" value="Prokaryotic/Mito_RF"/>
</dbReference>
<gene>
    <name evidence="3" type="ORF">MNBD_PLANCTO02-2747</name>
</gene>
<dbReference type="InterPro" id="IPR000352">
    <property type="entry name" value="Pep_chain_release_fac_I"/>
</dbReference>
<comment type="similarity">
    <text evidence="1">Belongs to the prokaryotic/mitochondrial release factor family.</text>
</comment>
<reference evidence="3" key="1">
    <citation type="submission" date="2018-06" db="EMBL/GenBank/DDBJ databases">
        <authorList>
            <person name="Zhirakovskaya E."/>
        </authorList>
    </citation>
    <scope>NUCLEOTIDE SEQUENCE</scope>
</reference>
<dbReference type="Gene3D" id="3.30.160.20">
    <property type="match status" value="1"/>
</dbReference>
<dbReference type="SUPFAM" id="SSF75620">
    <property type="entry name" value="Release factor"/>
    <property type="match status" value="1"/>
</dbReference>
<dbReference type="PANTHER" id="PTHR43804">
    <property type="entry name" value="LD18447P"/>
    <property type="match status" value="1"/>
</dbReference>
<dbReference type="InterPro" id="IPR045853">
    <property type="entry name" value="Pep_chain_release_fac_I_sf"/>
</dbReference>
<organism evidence="3">
    <name type="scientific">hydrothermal vent metagenome</name>
    <dbReference type="NCBI Taxonomy" id="652676"/>
    <lineage>
        <taxon>unclassified sequences</taxon>
        <taxon>metagenomes</taxon>
        <taxon>ecological metagenomes</taxon>
    </lineage>
</organism>
<dbReference type="PANTHER" id="PTHR43804:SF6">
    <property type="entry name" value="CLASS I PEPTIDE CHAIN RELEASE FACTOR"/>
    <property type="match status" value="1"/>
</dbReference>
<protein>
    <submittedName>
        <fullName evidence="3">Class I peptide chain release factor</fullName>
    </submittedName>
</protein>
<evidence type="ECO:0000313" key="3">
    <source>
        <dbReference type="EMBL" id="VAX39392.1"/>
    </source>
</evidence>
<dbReference type="Pfam" id="PF00472">
    <property type="entry name" value="RF-1"/>
    <property type="match status" value="1"/>
</dbReference>
<sequence length="168" mass="19277">MKKHPATLPIDELLKGCQLQRMRRSGPGGQHRNKVETAVIATHLSSGVQAEANERRSPEQNRQVALFRLRLNLALQIRTQPILKNSPSLLWQERCNNRRVKVNSHHDDFPTLLAEILDLLSLFDWSANKTAEHLQCSMSQLIKFLKQESRAFAMLNTHRKEQGLSLLK</sequence>
<name>A0A3B1DF17_9ZZZZ</name>
<dbReference type="AlphaFoldDB" id="A0A3B1DF17"/>